<dbReference type="SUPFAM" id="SSF53254">
    <property type="entry name" value="Phosphoglycerate mutase-like"/>
    <property type="match status" value="1"/>
</dbReference>
<dbReference type="InterPro" id="IPR029033">
    <property type="entry name" value="His_PPase_superfam"/>
</dbReference>
<accession>A0A6B1G8L8</accession>
<dbReference type="CDD" id="cd07067">
    <property type="entry name" value="HP_PGM_like"/>
    <property type="match status" value="1"/>
</dbReference>
<name>A0A6B1G8L8_9CHLR</name>
<organism evidence="1">
    <name type="scientific">Caldilineaceae bacterium SB0675_bin_29</name>
    <dbReference type="NCBI Taxonomy" id="2605266"/>
    <lineage>
        <taxon>Bacteria</taxon>
        <taxon>Bacillati</taxon>
        <taxon>Chloroflexota</taxon>
        <taxon>Caldilineae</taxon>
        <taxon>Caldilineales</taxon>
        <taxon>Caldilineaceae</taxon>
    </lineage>
</organism>
<gene>
    <name evidence="1" type="ORF">F4148_12030</name>
</gene>
<comment type="caution">
    <text evidence="1">The sequence shown here is derived from an EMBL/GenBank/DDBJ whole genome shotgun (WGS) entry which is preliminary data.</text>
</comment>
<protein>
    <submittedName>
        <fullName evidence="1">Histidine phosphatase family protein</fullName>
    </submittedName>
</protein>
<reference evidence="1" key="1">
    <citation type="submission" date="2019-09" db="EMBL/GenBank/DDBJ databases">
        <title>Characterisation of the sponge microbiome using genome-centric metagenomics.</title>
        <authorList>
            <person name="Engelberts J.P."/>
            <person name="Robbins S.J."/>
            <person name="De Goeij J.M."/>
            <person name="Aranda M."/>
            <person name="Bell S.C."/>
            <person name="Webster N.S."/>
        </authorList>
    </citation>
    <scope>NUCLEOTIDE SEQUENCE</scope>
    <source>
        <strain evidence="1">SB0675_bin_29</strain>
    </source>
</reference>
<dbReference type="EMBL" id="VYDA01000433">
    <property type="protein sequence ID" value="MYH62444.1"/>
    <property type="molecule type" value="Genomic_DNA"/>
</dbReference>
<dbReference type="SMART" id="SM00855">
    <property type="entry name" value="PGAM"/>
    <property type="match status" value="1"/>
</dbReference>
<dbReference type="InterPro" id="IPR013078">
    <property type="entry name" value="His_Pase_superF_clade-1"/>
</dbReference>
<dbReference type="Gene3D" id="3.40.50.1240">
    <property type="entry name" value="Phosphoglycerate mutase-like"/>
    <property type="match status" value="1"/>
</dbReference>
<evidence type="ECO:0000313" key="1">
    <source>
        <dbReference type="EMBL" id="MYH62444.1"/>
    </source>
</evidence>
<proteinExistence type="predicted"/>
<dbReference type="Pfam" id="PF00300">
    <property type="entry name" value="His_Phos_1"/>
    <property type="match status" value="1"/>
</dbReference>
<dbReference type="AlphaFoldDB" id="A0A6B1G8L8"/>
<sequence>MDTRYLTVLRHAKAKQTSVSGGDIGRPLAKTGFRQLQRVCRILETVSEKPDWIVSSPALRTRQTAERVAELIGYKRNFGWNDRIYAAAPYTLLNILQETHDSAYHILLIGHNPSVAQLVSGLCAGTDGRMNLRFPTAALAHFEVDIARWRQLHWGSCELRFLVAPRFLKGLKNA</sequence>